<evidence type="ECO:0000256" key="6">
    <source>
        <dbReference type="ARBA" id="ARBA00022777"/>
    </source>
</evidence>
<keyword evidence="5" id="KW-0808">Transferase</keyword>
<dbReference type="InterPro" id="IPR036061">
    <property type="entry name" value="CheW-like_dom_sf"/>
</dbReference>
<dbReference type="Gene3D" id="1.20.120.160">
    <property type="entry name" value="HPT domain"/>
    <property type="match status" value="4"/>
</dbReference>
<sequence>MSVHTEFDQGSLIWVKGELEQTLARAGDALVAYREKTDAALLKHAQTHLHQAAGALQMVGLDGLARFGEEIEQLVACIARDEVSHELVTLAESAIDDVKHYLDDLMAGRANQPLTMLPRFAEMARARKASSGGAELFYPLLTELNLPRTLPARPLGPSEWGVYLREQRRRFEAALLRWIRDHDPAAAAVLGRALADIAAVQPQGLARAFWWTASAVSETLPSRAPLDIDLKQLLLRLNLQIRRLSDGSSKVAERLFRDLLYALAHDQRGSALAAQLHAAFDLAGLLVDADALAAPAEAEAGRMQARALRDEVAAAKEIWTRVATGQRDRLPTLQTEIGKLAERSDALAIDGLNVLWQAVASACQRYATAGVTEGDALEMATALLLADNALAIYPTRAPDFAAQAAAMAQRLADPSADTGAIPQLDEVSREAQERLLQAQLAQEMRSNLQQIEETLDSYFRDPGTQAALKQLDPGLRQIQGALMMLEKHDAVALLQASQQRIQRYAEQETPPESVELEELAEALSSLGFYIDAMAQGRDEGSELLAPSLAKLLGAGPEEEAAPVLAELEKEPELAPAPAAAAPVPEPEPQRALPQSDEAVDAELLEVYLEEAVEVLATIEQHLAQVRANPADREAATVLRRGFHTLKGSGRMVGLNHLGEVAWAVEQTLNKWLQAEQPVSAGLLDLIGDTHGAFVGWVAELANSGSAQVDESPWSERAEKLRHQLDHAAAEALPEVALETAEADAADNAAGPESDEVHVGDVVVSSTLFAIFRDEAAKHMAVLRSGSAQLSAGDALPGNFLLAAHTLGGIASTAGFRPLGELAYGLEHALQQAMKGPGDLARHAIPVAAAVDKMGTMLDAIIALQAPPDAEPELSALVVIVDDEPMDLSLDDMLLDADGAAPHAAGEALVAEPQAHEALSIELQDDAAETDPELRFPQLDDAAAPAAEAAELDELISLDLDAADEAPHAATAHAEPLVAEAPALEAIELTLDDAPLQVELVEDAAVHPAVEPLAAPQTVAEDDSFDLSLDALDIKLDDEPPALVAVPASDADVLPELIVAAAEPALDIAQGELDEDVPTLTLDEPADEELAAVDLPLVVEPTAHAVAETVVDAEPQVHTPEPVADVLPVIAEDIELVLGEAPLDEAVAESDSLAAAAAEPLLPVHDAASPLSDLLVLAGTASLAERKAELEATIVDEVDEQLLPVFVEEADELLPQIGDALRTLREGADPAAVATLKRTLHTLKGSARMSGAMRIGQATHEMESRLLASAAETPGVALLDELEADYDLIIAIYDQLTGRKAPPAPVAADGTAPAAAAPTQVAGIAQPLFGGATDAEGKTTIRVRSELVDELVNQAGEVAIARSRIEAEMLTVKTSLLDLTENVTRLRGQLRELEIQAESQMQARVKEIEDDHKNFDPLEFDRFTRLQEITRFIAESVNDVATVQHNMLKSLDDSSAALTAQNRMTKELQQSLMRVRMVPFSSVSDRLYRLVRQTGKEVAKKVNLELRGGRVEIDRGVLEKMISPFEHMLRNAIDHGLETAEERAASGKSEFGEVVVEVRQEGNELVVVLKDDGRGMNLPRIRAKGEALGLIKPGTEPTERDLMHLIFEPGFSTASSVTQISGRGIGMDVVKNEIGNLGGRVDVNSETGKGTTFTIHLPLTLAVTQVLLVKAGPQLLAIPSVMIEQVQELKQDALARLYTDRSMEWMGSRYPFAYFPRLIGDGQSVPEQKRFSTVLLLRSGAARMALHIDELVKNLEVVVKTIGPQLARIPGVAGATVLGNGDIVLIVNPLALLERGEVAPTQKKAAAAPEALHQAPLVMVVDDSLTVRKITSRLLVREGFQVVLAKDGVDALQQLQDVTPAVMLVDIEMPRMDGFELTRNIRNDDVTKTIPIIMITSRTAEKHKNYAMELGVNAFLGKPYQEDELLAHIRGFTGE</sequence>
<protein>
    <recommendedName>
        <fullName evidence="3">Chemotaxis protein CheA</fullName>
        <ecNumber evidence="2">2.7.13.3</ecNumber>
    </recommendedName>
</protein>
<dbReference type="PROSITE" id="PS50110">
    <property type="entry name" value="RESPONSE_REGULATORY"/>
    <property type="match status" value="1"/>
</dbReference>
<evidence type="ECO:0000259" key="16">
    <source>
        <dbReference type="PROSITE" id="PS50894"/>
    </source>
</evidence>
<feature type="modified residue" description="4-aspartylphosphate" evidence="10">
    <location>
        <position position="1865"/>
    </location>
</feature>
<feature type="domain" description="HPt" evidence="16">
    <location>
        <begin position="596"/>
        <end position="700"/>
    </location>
</feature>
<dbReference type="Pfam" id="PF26379">
    <property type="entry name" value="FimL_2nd"/>
    <property type="match status" value="1"/>
</dbReference>
<dbReference type="GO" id="GO:0005737">
    <property type="term" value="C:cytoplasm"/>
    <property type="evidence" value="ECO:0007669"/>
    <property type="project" value="InterPro"/>
</dbReference>
<dbReference type="PROSITE" id="PS50109">
    <property type="entry name" value="HIS_KIN"/>
    <property type="match status" value="1"/>
</dbReference>
<keyword evidence="7" id="KW-0902">Two-component regulatory system</keyword>
<dbReference type="PRINTS" id="PR00344">
    <property type="entry name" value="BCTRLSENSOR"/>
</dbReference>
<evidence type="ECO:0000313" key="18">
    <source>
        <dbReference type="Proteomes" id="UP000192761"/>
    </source>
</evidence>
<dbReference type="Gene3D" id="3.30.565.10">
    <property type="entry name" value="Histidine kinase-like ATPase, C-terminal domain"/>
    <property type="match status" value="1"/>
</dbReference>
<evidence type="ECO:0000313" key="17">
    <source>
        <dbReference type="EMBL" id="SMC26920.1"/>
    </source>
</evidence>
<dbReference type="SMART" id="SM01231">
    <property type="entry name" value="H-kinase_dim"/>
    <property type="match status" value="1"/>
</dbReference>
<dbReference type="PROSITE" id="PS50894">
    <property type="entry name" value="HPT"/>
    <property type="match status" value="3"/>
</dbReference>
<feature type="modified residue" description="Phosphohistidine" evidence="9">
    <location>
        <position position="643"/>
    </location>
</feature>
<dbReference type="Pfam" id="PF00072">
    <property type="entry name" value="Response_reg"/>
    <property type="match status" value="1"/>
</dbReference>
<evidence type="ECO:0000259" key="13">
    <source>
        <dbReference type="PROSITE" id="PS50109"/>
    </source>
</evidence>
<keyword evidence="18" id="KW-1185">Reference proteome</keyword>
<feature type="domain" description="Histidine kinase" evidence="13">
    <location>
        <begin position="1461"/>
        <end position="1660"/>
    </location>
</feature>
<evidence type="ECO:0000256" key="4">
    <source>
        <dbReference type="ARBA" id="ARBA00022553"/>
    </source>
</evidence>
<evidence type="ECO:0000259" key="14">
    <source>
        <dbReference type="PROSITE" id="PS50110"/>
    </source>
</evidence>
<dbReference type="SMART" id="SM00448">
    <property type="entry name" value="REC"/>
    <property type="match status" value="1"/>
</dbReference>
<dbReference type="RefSeq" id="WP_084091288.1">
    <property type="nucleotide sequence ID" value="NZ_FWXD01000015.1"/>
</dbReference>
<reference evidence="17 18" key="1">
    <citation type="submission" date="2017-04" db="EMBL/GenBank/DDBJ databases">
        <authorList>
            <person name="Afonso C.L."/>
            <person name="Miller P.J."/>
            <person name="Scott M.A."/>
            <person name="Spackman E."/>
            <person name="Goraichik I."/>
            <person name="Dimitrov K.M."/>
            <person name="Suarez D.L."/>
            <person name="Swayne D.E."/>
        </authorList>
    </citation>
    <scope>NUCLEOTIDE SEQUENCE [LARGE SCALE GENOMIC DNA]</scope>
    <source>
        <strain evidence="17 18">DSM 23236</strain>
    </source>
</reference>
<dbReference type="GO" id="GO:0006935">
    <property type="term" value="P:chemotaxis"/>
    <property type="evidence" value="ECO:0007669"/>
    <property type="project" value="InterPro"/>
</dbReference>
<dbReference type="Pfam" id="PF02518">
    <property type="entry name" value="HATPase_c"/>
    <property type="match status" value="1"/>
</dbReference>
<dbReference type="FunFam" id="3.30.565.10:FF:000016">
    <property type="entry name" value="Chemotaxis protein CheA, putative"/>
    <property type="match status" value="1"/>
</dbReference>
<dbReference type="SMART" id="SM00073">
    <property type="entry name" value="HPT"/>
    <property type="match status" value="3"/>
</dbReference>
<comment type="function">
    <text evidence="8">Involved in the transmission of sensory signals from the chemoreceptors to the flagellar motors. CheA is autophosphorylated; it can transfer its phosphate group to either CheB or CheY.</text>
</comment>
<dbReference type="CDD" id="cd00088">
    <property type="entry name" value="HPT"/>
    <property type="match status" value="2"/>
</dbReference>
<dbReference type="Gene3D" id="3.40.50.2300">
    <property type="match status" value="1"/>
</dbReference>
<dbReference type="InterPro" id="IPR008207">
    <property type="entry name" value="Sig_transdc_His_kin_Hpt_dom"/>
</dbReference>
<dbReference type="Pfam" id="PF01627">
    <property type="entry name" value="Hpt"/>
    <property type="match status" value="3"/>
</dbReference>
<evidence type="ECO:0000256" key="9">
    <source>
        <dbReference type="PROSITE-ProRule" id="PRU00110"/>
    </source>
</evidence>
<dbReference type="SMART" id="SM00260">
    <property type="entry name" value="CheW"/>
    <property type="match status" value="1"/>
</dbReference>
<dbReference type="SUPFAM" id="SSF50341">
    <property type="entry name" value="CheW-like"/>
    <property type="match status" value="1"/>
</dbReference>
<feature type="domain" description="Response regulatory" evidence="14">
    <location>
        <begin position="1816"/>
        <end position="1932"/>
    </location>
</feature>
<dbReference type="Gene3D" id="2.30.30.40">
    <property type="entry name" value="SH3 Domains"/>
    <property type="match status" value="1"/>
</dbReference>
<dbReference type="EMBL" id="FWXD01000015">
    <property type="protein sequence ID" value="SMC26920.1"/>
    <property type="molecule type" value="Genomic_DNA"/>
</dbReference>
<feature type="coiled-coil region" evidence="11">
    <location>
        <begin position="1375"/>
        <end position="1402"/>
    </location>
</feature>
<keyword evidence="4 10" id="KW-0597">Phosphoprotein</keyword>
<dbReference type="PANTHER" id="PTHR43395">
    <property type="entry name" value="SENSOR HISTIDINE KINASE CHEA"/>
    <property type="match status" value="1"/>
</dbReference>
<dbReference type="SUPFAM" id="SSF55874">
    <property type="entry name" value="ATPase domain of HSP90 chaperone/DNA topoisomerase II/histidine kinase"/>
    <property type="match status" value="1"/>
</dbReference>
<feature type="domain" description="HPt" evidence="16">
    <location>
        <begin position="1194"/>
        <end position="1295"/>
    </location>
</feature>
<keyword evidence="6 17" id="KW-0418">Kinase</keyword>
<dbReference type="InterPro" id="IPR051315">
    <property type="entry name" value="Bact_Chemotaxis_CheA"/>
</dbReference>
<dbReference type="Pfam" id="PF01584">
    <property type="entry name" value="CheW"/>
    <property type="match status" value="1"/>
</dbReference>
<evidence type="ECO:0000256" key="5">
    <source>
        <dbReference type="ARBA" id="ARBA00022679"/>
    </source>
</evidence>
<dbReference type="CDD" id="cd17546">
    <property type="entry name" value="REC_hyHK_CKI1_RcsC-like"/>
    <property type="match status" value="1"/>
</dbReference>
<feature type="modified residue" description="Phosphohistidine" evidence="9">
    <location>
        <position position="1240"/>
    </location>
</feature>
<organism evidence="17 18">
    <name type="scientific">Andreprevotia lacus DSM 23236</name>
    <dbReference type="NCBI Taxonomy" id="1121001"/>
    <lineage>
        <taxon>Bacteria</taxon>
        <taxon>Pseudomonadati</taxon>
        <taxon>Pseudomonadota</taxon>
        <taxon>Betaproteobacteria</taxon>
        <taxon>Neisseriales</taxon>
        <taxon>Chitinibacteraceae</taxon>
        <taxon>Andreprevotia</taxon>
    </lineage>
</organism>
<gene>
    <name evidence="17" type="ORF">SAMN02745857_02655</name>
</gene>
<dbReference type="SMART" id="SM00387">
    <property type="entry name" value="HATPase_c"/>
    <property type="match status" value="1"/>
</dbReference>
<accession>A0A1W1XSH9</accession>
<dbReference type="InterPro" id="IPR036641">
    <property type="entry name" value="HPT_dom_sf"/>
</dbReference>
<feature type="compositionally biased region" description="Low complexity" evidence="12">
    <location>
        <begin position="573"/>
        <end position="582"/>
    </location>
</feature>
<proteinExistence type="predicted"/>
<dbReference type="InterPro" id="IPR005467">
    <property type="entry name" value="His_kinase_dom"/>
</dbReference>
<dbReference type="SUPFAM" id="SSF52172">
    <property type="entry name" value="CheY-like"/>
    <property type="match status" value="1"/>
</dbReference>
<dbReference type="PROSITE" id="PS50851">
    <property type="entry name" value="CHEW"/>
    <property type="match status" value="1"/>
</dbReference>
<keyword evidence="11" id="KW-0175">Coiled coil</keyword>
<evidence type="ECO:0000256" key="3">
    <source>
        <dbReference type="ARBA" id="ARBA00021495"/>
    </source>
</evidence>
<dbReference type="InterPro" id="IPR004358">
    <property type="entry name" value="Sig_transdc_His_kin-like_C"/>
</dbReference>
<feature type="region of interest" description="Disordered" evidence="12">
    <location>
        <begin position="572"/>
        <end position="595"/>
    </location>
</feature>
<evidence type="ECO:0000259" key="15">
    <source>
        <dbReference type="PROSITE" id="PS50851"/>
    </source>
</evidence>
<name>A0A1W1XSH9_9NEIS</name>
<dbReference type="InterPro" id="IPR002545">
    <property type="entry name" value="CheW-lke_dom"/>
</dbReference>
<dbReference type="InterPro" id="IPR058661">
    <property type="entry name" value="FimL_2nd"/>
</dbReference>
<evidence type="ECO:0000256" key="11">
    <source>
        <dbReference type="SAM" id="Coils"/>
    </source>
</evidence>
<feature type="modified residue" description="Phosphohistidine" evidence="9">
    <location>
        <position position="804"/>
    </location>
</feature>
<dbReference type="EC" id="2.7.13.3" evidence="2"/>
<dbReference type="InterPro" id="IPR001789">
    <property type="entry name" value="Sig_transdc_resp-reg_receiver"/>
</dbReference>
<dbReference type="InterPro" id="IPR011006">
    <property type="entry name" value="CheY-like_superfamily"/>
</dbReference>
<dbReference type="OrthoDB" id="9146932at2"/>
<feature type="domain" description="CheW-like" evidence="15">
    <location>
        <begin position="1662"/>
        <end position="1797"/>
    </location>
</feature>
<evidence type="ECO:0000256" key="2">
    <source>
        <dbReference type="ARBA" id="ARBA00012438"/>
    </source>
</evidence>
<dbReference type="GO" id="GO:0000155">
    <property type="term" value="F:phosphorelay sensor kinase activity"/>
    <property type="evidence" value="ECO:0007669"/>
    <property type="project" value="InterPro"/>
</dbReference>
<dbReference type="PANTHER" id="PTHR43395:SF8">
    <property type="entry name" value="HISTIDINE KINASE"/>
    <property type="match status" value="1"/>
</dbReference>
<evidence type="ECO:0000256" key="1">
    <source>
        <dbReference type="ARBA" id="ARBA00000085"/>
    </source>
</evidence>
<feature type="domain" description="HPt" evidence="16">
    <location>
        <begin position="760"/>
        <end position="860"/>
    </location>
</feature>
<comment type="catalytic activity">
    <reaction evidence="1">
        <text>ATP + protein L-histidine = ADP + protein N-phospho-L-histidine.</text>
        <dbReference type="EC" id="2.7.13.3"/>
    </reaction>
</comment>
<dbReference type="SUPFAM" id="SSF47226">
    <property type="entry name" value="Histidine-containing phosphotransfer domain, HPT domain"/>
    <property type="match status" value="5"/>
</dbReference>
<dbReference type="Proteomes" id="UP000192761">
    <property type="component" value="Unassembled WGS sequence"/>
</dbReference>
<dbReference type="InterPro" id="IPR003594">
    <property type="entry name" value="HATPase_dom"/>
</dbReference>
<dbReference type="InterPro" id="IPR004105">
    <property type="entry name" value="CheA-like_dim"/>
</dbReference>
<dbReference type="STRING" id="1121001.SAMN02745857_02655"/>
<evidence type="ECO:0000256" key="7">
    <source>
        <dbReference type="ARBA" id="ARBA00023012"/>
    </source>
</evidence>
<evidence type="ECO:0000256" key="10">
    <source>
        <dbReference type="PROSITE-ProRule" id="PRU00169"/>
    </source>
</evidence>
<evidence type="ECO:0000256" key="8">
    <source>
        <dbReference type="ARBA" id="ARBA00035100"/>
    </source>
</evidence>
<evidence type="ECO:0000256" key="12">
    <source>
        <dbReference type="SAM" id="MobiDB-lite"/>
    </source>
</evidence>
<dbReference type="InterPro" id="IPR036890">
    <property type="entry name" value="HATPase_C_sf"/>
</dbReference>